<accession>A0A373FPF1</accession>
<name>A0A373FPF1_COMTE</name>
<dbReference type="Pfam" id="PF25135">
    <property type="entry name" value="DUF7822"/>
    <property type="match status" value="1"/>
</dbReference>
<evidence type="ECO:0000313" key="2">
    <source>
        <dbReference type="EMBL" id="RGE45787.1"/>
    </source>
</evidence>
<evidence type="ECO:0000259" key="1">
    <source>
        <dbReference type="Pfam" id="PF25135"/>
    </source>
</evidence>
<organism evidence="2 3">
    <name type="scientific">Comamonas testosteroni</name>
    <name type="common">Pseudomonas testosteroni</name>
    <dbReference type="NCBI Taxonomy" id="285"/>
    <lineage>
        <taxon>Bacteria</taxon>
        <taxon>Pseudomonadati</taxon>
        <taxon>Pseudomonadota</taxon>
        <taxon>Betaproteobacteria</taxon>
        <taxon>Burkholderiales</taxon>
        <taxon>Comamonadaceae</taxon>
        <taxon>Comamonas</taxon>
    </lineage>
</organism>
<dbReference type="AlphaFoldDB" id="A0A373FPF1"/>
<dbReference type="OrthoDB" id="8858495at2"/>
<evidence type="ECO:0000313" key="3">
    <source>
        <dbReference type="Proteomes" id="UP000261948"/>
    </source>
</evidence>
<dbReference type="EMBL" id="QURR01000007">
    <property type="protein sequence ID" value="RGE45787.1"/>
    <property type="molecule type" value="Genomic_DNA"/>
</dbReference>
<dbReference type="InterPro" id="IPR056724">
    <property type="entry name" value="DUF7822"/>
</dbReference>
<dbReference type="Proteomes" id="UP000261948">
    <property type="component" value="Unassembled WGS sequence"/>
</dbReference>
<keyword evidence="3" id="KW-1185">Reference proteome</keyword>
<sequence length="217" mass="23725">MANRSYLYSTNIAPGPDAVAQGRKLIGISEYAYDIPIVFKLLLSASTRTCPSSIWSSDEDMALIGDYDAGVARLQDFFAQIKEPAAQPMMAEALEFLRRPENRNPFFVLECGEIFEMMDTPIGEQNQQLLGQIQNLQPEIDTALQSAQKLGTPAPATPQSAPKKPGLLARLFGFDSPAPPARPAPDPMQPIRALGLGLWSNYLYFDFSDANAAVDKA</sequence>
<proteinExistence type="predicted"/>
<comment type="caution">
    <text evidence="2">The sequence shown here is derived from an EMBL/GenBank/DDBJ whole genome shotgun (WGS) entry which is preliminary data.</text>
</comment>
<gene>
    <name evidence="2" type="ORF">DZC30_07545</name>
</gene>
<reference evidence="2 3" key="1">
    <citation type="submission" date="2018-08" db="EMBL/GenBank/DDBJ databases">
        <title>Comamonas testosteroni strain SWCO2.</title>
        <authorList>
            <person name="Jiang N."/>
            <person name="Zhang X.Z."/>
        </authorList>
    </citation>
    <scope>NUCLEOTIDE SEQUENCE [LARGE SCALE GENOMIC DNA]</scope>
    <source>
        <strain evidence="2 3">SWCO2</strain>
    </source>
</reference>
<feature type="domain" description="DUF7822" evidence="1">
    <location>
        <begin position="14"/>
        <end position="148"/>
    </location>
</feature>
<protein>
    <recommendedName>
        <fullName evidence="1">DUF7822 domain-containing protein</fullName>
    </recommendedName>
</protein>